<evidence type="ECO:0000313" key="2">
    <source>
        <dbReference type="EMBL" id="KAA6338673.1"/>
    </source>
</evidence>
<dbReference type="SUPFAM" id="SSF52980">
    <property type="entry name" value="Restriction endonuclease-like"/>
    <property type="match status" value="1"/>
</dbReference>
<evidence type="ECO:0000313" key="1">
    <source>
        <dbReference type="EMBL" id="KAA6338666.1"/>
    </source>
</evidence>
<accession>A0A5J4RXJ0</accession>
<proteinExistence type="predicted"/>
<comment type="caution">
    <text evidence="1">The sequence shown here is derived from an EMBL/GenBank/DDBJ whole genome shotgun (WGS) entry which is preliminary data.</text>
</comment>
<reference evidence="1" key="1">
    <citation type="submission" date="2019-03" db="EMBL/GenBank/DDBJ databases">
        <title>Single cell metagenomics reveals metabolic interactions within the superorganism composed of flagellate Streblomastix strix and complex community of Bacteroidetes bacteria on its surface.</title>
        <authorList>
            <person name="Treitli S.C."/>
            <person name="Kolisko M."/>
            <person name="Husnik F."/>
            <person name="Keeling P."/>
            <person name="Hampl V."/>
        </authorList>
    </citation>
    <scope>NUCLEOTIDE SEQUENCE</scope>
    <source>
        <strain evidence="1">STM</strain>
    </source>
</reference>
<name>A0A5J4RXJ0_9ZZZZ</name>
<sequence>MGNTNIKERKNYNSMLNKFTEEFIMDFCLEDGSIDWEELVKFNLESKYLFYYA</sequence>
<protein>
    <submittedName>
        <fullName evidence="1">Uncharacterized protein</fullName>
    </submittedName>
</protein>
<dbReference type="EMBL" id="SNRY01000597">
    <property type="protein sequence ID" value="KAA6338673.1"/>
    <property type="molecule type" value="Genomic_DNA"/>
</dbReference>
<dbReference type="InterPro" id="IPR011335">
    <property type="entry name" value="Restrct_endonuc-II-like"/>
</dbReference>
<organism evidence="1">
    <name type="scientific">termite gut metagenome</name>
    <dbReference type="NCBI Taxonomy" id="433724"/>
    <lineage>
        <taxon>unclassified sequences</taxon>
        <taxon>metagenomes</taxon>
        <taxon>organismal metagenomes</taxon>
    </lineage>
</organism>
<dbReference type="AlphaFoldDB" id="A0A5J4RXJ0"/>
<dbReference type="EMBL" id="SNRY01000597">
    <property type="protein sequence ID" value="KAA6338666.1"/>
    <property type="molecule type" value="Genomic_DNA"/>
</dbReference>
<gene>
    <name evidence="1" type="ORF">EZS27_013342</name>
    <name evidence="2" type="ORF">EZS27_013349</name>
</gene>